<organism evidence="1 2">
    <name type="scientific">Somion occarium</name>
    <dbReference type="NCBI Taxonomy" id="3059160"/>
    <lineage>
        <taxon>Eukaryota</taxon>
        <taxon>Fungi</taxon>
        <taxon>Dikarya</taxon>
        <taxon>Basidiomycota</taxon>
        <taxon>Agaricomycotina</taxon>
        <taxon>Agaricomycetes</taxon>
        <taxon>Polyporales</taxon>
        <taxon>Cerrenaceae</taxon>
        <taxon>Somion</taxon>
    </lineage>
</organism>
<reference evidence="2" key="1">
    <citation type="submission" date="2024-04" db="EMBL/GenBank/DDBJ databases">
        <authorList>
            <person name="Shaw F."/>
            <person name="Minotto A."/>
        </authorList>
    </citation>
    <scope>NUCLEOTIDE SEQUENCE [LARGE SCALE GENOMIC DNA]</scope>
</reference>
<dbReference type="EMBL" id="OZ037952">
    <property type="protein sequence ID" value="CAL1717437.1"/>
    <property type="molecule type" value="Genomic_DNA"/>
</dbReference>
<proteinExistence type="predicted"/>
<dbReference type="Proteomes" id="UP001497453">
    <property type="component" value="Chromosome 9"/>
</dbReference>
<accession>A0ABP1EBP4</accession>
<protein>
    <submittedName>
        <fullName evidence="1">Uncharacterized protein</fullName>
    </submittedName>
</protein>
<gene>
    <name evidence="1" type="ORF">GFSPODELE1_LOCUS11220</name>
</gene>
<evidence type="ECO:0000313" key="2">
    <source>
        <dbReference type="Proteomes" id="UP001497453"/>
    </source>
</evidence>
<evidence type="ECO:0000313" key="1">
    <source>
        <dbReference type="EMBL" id="CAL1717437.1"/>
    </source>
</evidence>
<sequence>MSFAEQARALVKAMRDQAAAEAAAAPVQLPTLQKTLAKMFKDTLQGKKIELNGVAHNVKVSRVSVVGSTMYIDTLLTTEGESLITWKYLQLKDYNKFSLSGEQFAKNLGVMSEDDWYAAGIDQLTNLLA</sequence>
<name>A0ABP1EBP4_9APHY</name>
<keyword evidence="2" id="KW-1185">Reference proteome</keyword>